<comment type="caution">
    <text evidence="3">The sequence shown here is derived from an EMBL/GenBank/DDBJ whole genome shotgun (WGS) entry which is preliminary data.</text>
</comment>
<dbReference type="PANTHER" id="PTHR33096">
    <property type="entry name" value="CXC2 DOMAIN-CONTAINING PROTEIN"/>
    <property type="match status" value="1"/>
</dbReference>
<feature type="signal peptide" evidence="1">
    <location>
        <begin position="1"/>
        <end position="21"/>
    </location>
</feature>
<keyword evidence="4" id="KW-1185">Reference proteome</keyword>
<accession>A0AAD6SD65</accession>
<evidence type="ECO:0000313" key="3">
    <source>
        <dbReference type="EMBL" id="KAJ7025067.1"/>
    </source>
</evidence>
<evidence type="ECO:0000313" key="4">
    <source>
        <dbReference type="Proteomes" id="UP001218188"/>
    </source>
</evidence>
<dbReference type="EMBL" id="JARJCM010000160">
    <property type="protein sequence ID" value="KAJ7025067.1"/>
    <property type="molecule type" value="Genomic_DNA"/>
</dbReference>
<dbReference type="Pfam" id="PF18803">
    <property type="entry name" value="CxC2"/>
    <property type="match status" value="1"/>
</dbReference>
<gene>
    <name evidence="3" type="ORF">C8F04DRAFT_1269674</name>
</gene>
<protein>
    <recommendedName>
        <fullName evidence="2">CxC2-like cysteine cluster KDZ transposase-associated domain-containing protein</fullName>
    </recommendedName>
</protein>
<evidence type="ECO:0000259" key="2">
    <source>
        <dbReference type="Pfam" id="PF18803"/>
    </source>
</evidence>
<dbReference type="AlphaFoldDB" id="A0AAD6SD65"/>
<reference evidence="3" key="1">
    <citation type="submission" date="2023-03" db="EMBL/GenBank/DDBJ databases">
        <title>Massive genome expansion in bonnet fungi (Mycena s.s.) driven by repeated elements and novel gene families across ecological guilds.</title>
        <authorList>
            <consortium name="Lawrence Berkeley National Laboratory"/>
            <person name="Harder C.B."/>
            <person name="Miyauchi S."/>
            <person name="Viragh M."/>
            <person name="Kuo A."/>
            <person name="Thoen E."/>
            <person name="Andreopoulos B."/>
            <person name="Lu D."/>
            <person name="Skrede I."/>
            <person name="Drula E."/>
            <person name="Henrissat B."/>
            <person name="Morin E."/>
            <person name="Kohler A."/>
            <person name="Barry K."/>
            <person name="LaButti K."/>
            <person name="Morin E."/>
            <person name="Salamov A."/>
            <person name="Lipzen A."/>
            <person name="Mereny Z."/>
            <person name="Hegedus B."/>
            <person name="Baldrian P."/>
            <person name="Stursova M."/>
            <person name="Weitz H."/>
            <person name="Taylor A."/>
            <person name="Grigoriev I.V."/>
            <person name="Nagy L.G."/>
            <person name="Martin F."/>
            <person name="Kauserud H."/>
        </authorList>
    </citation>
    <scope>NUCLEOTIDE SEQUENCE</scope>
    <source>
        <strain evidence="3">CBHHK200</strain>
    </source>
</reference>
<dbReference type="PANTHER" id="PTHR33096:SF1">
    <property type="entry name" value="CXC1-LIKE CYSTEINE CLUSTER ASSOCIATED WITH KDZ TRANSPOSASES DOMAIN-CONTAINING PROTEIN"/>
    <property type="match status" value="1"/>
</dbReference>
<name>A0AAD6SD65_9AGAR</name>
<dbReference type="Pfam" id="PF18758">
    <property type="entry name" value="KDZ"/>
    <property type="match status" value="1"/>
</dbReference>
<dbReference type="InterPro" id="IPR040521">
    <property type="entry name" value="KDZ"/>
</dbReference>
<dbReference type="InterPro" id="IPR041457">
    <property type="entry name" value="CxC2_KDZ-assoc"/>
</dbReference>
<feature type="chain" id="PRO_5042036894" description="CxC2-like cysteine cluster KDZ transposase-associated domain-containing protein" evidence="1">
    <location>
        <begin position="22"/>
        <end position="1073"/>
    </location>
</feature>
<dbReference type="Proteomes" id="UP001218188">
    <property type="component" value="Unassembled WGS sequence"/>
</dbReference>
<evidence type="ECO:0000256" key="1">
    <source>
        <dbReference type="SAM" id="SignalP"/>
    </source>
</evidence>
<feature type="domain" description="CxC2-like cysteine cluster KDZ transposase-associated" evidence="2">
    <location>
        <begin position="228"/>
        <end position="333"/>
    </location>
</feature>
<keyword evidence="1" id="KW-0732">Signal</keyword>
<proteinExistence type="predicted"/>
<organism evidence="3 4">
    <name type="scientific">Mycena alexandri</name>
    <dbReference type="NCBI Taxonomy" id="1745969"/>
    <lineage>
        <taxon>Eukaryota</taxon>
        <taxon>Fungi</taxon>
        <taxon>Dikarya</taxon>
        <taxon>Basidiomycota</taxon>
        <taxon>Agaricomycotina</taxon>
        <taxon>Agaricomycetes</taxon>
        <taxon>Agaricomycetidae</taxon>
        <taxon>Agaricales</taxon>
        <taxon>Marasmiineae</taxon>
        <taxon>Mycenaceae</taxon>
        <taxon>Mycena</taxon>
    </lineage>
</organism>
<sequence>MAPLPMFLPLLLGLIPPFSFPFLKLSPVPPTVCMADTGTLRFRSTRVVDASIGFDGADPLADLTADRAVYISNDGRRQSTQLLNVGHKRPCLKPCNLDDRLAEWVLVDDAEVNLDADMLDKFDRVSGTGKRKRYESSDDPMGQWRKEKQSFLDAMLRWEGFGDAMEDPACAHCDKSLGTDRAESERVFCCTECGEFLQCLQCCLHHHRMAPLHFLEEWQGQFWERTTLTSIGLVYHVGHGSRPCESPAVNVDTMVIIDTSGIHTVKYQYCGCSVSRQVSKLSLLLRNGWYPATLTDPSTCATFRALDFFRLLNVVGNVNAHDFITALERRTNALASTGIEWLADTYKAFGRMSRQFAFLQRARRSGRAHDAAKLAATKRGEMMVICWACPYDRQNLPPDWRNVDPKYKFLYMLILALDTNFKLKNRLRANKRYNPSLGPGWGAFVEPEAYREHLKNYVGESDISTCIAFVVLLQKDSRLTTGLRTSGVGGCVCARHECVRPNGLGDLQKGERYANMDYIIMSCLVGCALMMIMISYDIACQWKKNLRARNDNLPKEIRIDLDNMEVQCGLPVWHASSHEKECNNENSLSVLVGVGKSDGEGIERTWADINPASYHTKEMGIGNCADTLEDKLDSHNFMKNLGHCDALPRKLLVTLAERERQVEAFKEVNKTVNKEVRNVWQAQIDAFVRDHDEPNPYVLPNSGAPTEAQMRVALKQEEEEEIRQGKRRLYGTSAPAFLSAGIQLEDAQRRIHVELAGHALVTADRASKIHERRLAFMVKLAKFRKLQAIFTLGALRTMEVDEAGLDVEALDVKAEAIKLYMPSELSAVEREVGCLNNVVELEVRLRENQCQNALVQLRGHLHSKRHLIGFRNTHVSGQVKATKARTLIAQVGERAEACANKYSQGRLALTRLCGADFTPHLKVMKSADITLDGEEESSDTAARKKLAMIGAGKGARAPRHVVGTSKKEKALHESLRVEWCRTKARKRRWEEMHRVLRYLEWQSGWWLARVSVCDREPVELRAGLAAYARRQADVYARLQAHFRKQWSQSIGKIATAMVEDPVEEGADLVQLFA</sequence>